<proteinExistence type="predicted"/>
<keyword evidence="2" id="KW-1185">Reference proteome</keyword>
<protein>
    <submittedName>
        <fullName evidence="1">Uncharacterized protein</fullName>
    </submittedName>
</protein>
<evidence type="ECO:0000313" key="2">
    <source>
        <dbReference type="Proteomes" id="UP000308600"/>
    </source>
</evidence>
<gene>
    <name evidence="1" type="ORF">BDN72DRAFT_842644</name>
</gene>
<organism evidence="1 2">
    <name type="scientific">Pluteus cervinus</name>
    <dbReference type="NCBI Taxonomy" id="181527"/>
    <lineage>
        <taxon>Eukaryota</taxon>
        <taxon>Fungi</taxon>
        <taxon>Dikarya</taxon>
        <taxon>Basidiomycota</taxon>
        <taxon>Agaricomycotina</taxon>
        <taxon>Agaricomycetes</taxon>
        <taxon>Agaricomycetidae</taxon>
        <taxon>Agaricales</taxon>
        <taxon>Pluteineae</taxon>
        <taxon>Pluteaceae</taxon>
        <taxon>Pluteus</taxon>
    </lineage>
</organism>
<dbReference type="Proteomes" id="UP000308600">
    <property type="component" value="Unassembled WGS sequence"/>
</dbReference>
<name>A0ACD3AQ50_9AGAR</name>
<dbReference type="EMBL" id="ML208367">
    <property type="protein sequence ID" value="TFK67794.1"/>
    <property type="molecule type" value="Genomic_DNA"/>
</dbReference>
<reference evidence="1 2" key="1">
    <citation type="journal article" date="2019" name="Nat. Ecol. Evol.">
        <title>Megaphylogeny resolves global patterns of mushroom evolution.</title>
        <authorList>
            <person name="Varga T."/>
            <person name="Krizsan K."/>
            <person name="Foldi C."/>
            <person name="Dima B."/>
            <person name="Sanchez-Garcia M."/>
            <person name="Sanchez-Ramirez S."/>
            <person name="Szollosi G.J."/>
            <person name="Szarkandi J.G."/>
            <person name="Papp V."/>
            <person name="Albert L."/>
            <person name="Andreopoulos W."/>
            <person name="Angelini C."/>
            <person name="Antonin V."/>
            <person name="Barry K.W."/>
            <person name="Bougher N.L."/>
            <person name="Buchanan P."/>
            <person name="Buyck B."/>
            <person name="Bense V."/>
            <person name="Catcheside P."/>
            <person name="Chovatia M."/>
            <person name="Cooper J."/>
            <person name="Damon W."/>
            <person name="Desjardin D."/>
            <person name="Finy P."/>
            <person name="Geml J."/>
            <person name="Haridas S."/>
            <person name="Hughes K."/>
            <person name="Justo A."/>
            <person name="Karasinski D."/>
            <person name="Kautmanova I."/>
            <person name="Kiss B."/>
            <person name="Kocsube S."/>
            <person name="Kotiranta H."/>
            <person name="LaButti K.M."/>
            <person name="Lechner B.E."/>
            <person name="Liimatainen K."/>
            <person name="Lipzen A."/>
            <person name="Lukacs Z."/>
            <person name="Mihaltcheva S."/>
            <person name="Morgado L.N."/>
            <person name="Niskanen T."/>
            <person name="Noordeloos M.E."/>
            <person name="Ohm R.A."/>
            <person name="Ortiz-Santana B."/>
            <person name="Ovrebo C."/>
            <person name="Racz N."/>
            <person name="Riley R."/>
            <person name="Savchenko A."/>
            <person name="Shiryaev A."/>
            <person name="Soop K."/>
            <person name="Spirin V."/>
            <person name="Szebenyi C."/>
            <person name="Tomsovsky M."/>
            <person name="Tulloss R.E."/>
            <person name="Uehling J."/>
            <person name="Grigoriev I.V."/>
            <person name="Vagvolgyi C."/>
            <person name="Papp T."/>
            <person name="Martin F.M."/>
            <person name="Miettinen O."/>
            <person name="Hibbett D.S."/>
            <person name="Nagy L.G."/>
        </authorList>
    </citation>
    <scope>NUCLEOTIDE SEQUENCE [LARGE SCALE GENOMIC DNA]</scope>
    <source>
        <strain evidence="1 2">NL-1719</strain>
    </source>
</reference>
<sequence length="114" mass="12466">MAPLSVVRIVVSCNAEQYNVVDLTGAPNGSSVREQIFYKLGIPEDSQRYYSVYQSEIGSYAIGGALSNAVLFNVCQELGDPSGSLKFFVSTFPDRPPSQYAPTTYNTSCVPRIR</sequence>
<accession>A0ACD3AQ50</accession>
<evidence type="ECO:0000313" key="1">
    <source>
        <dbReference type="EMBL" id="TFK67794.1"/>
    </source>
</evidence>